<organism evidence="8 9">
    <name type="scientific">Herbaspirillum lusitanum</name>
    <dbReference type="NCBI Taxonomy" id="213312"/>
    <lineage>
        <taxon>Bacteria</taxon>
        <taxon>Pseudomonadati</taxon>
        <taxon>Pseudomonadota</taxon>
        <taxon>Betaproteobacteria</taxon>
        <taxon>Burkholderiales</taxon>
        <taxon>Oxalobacteraceae</taxon>
        <taxon>Herbaspirillum</taxon>
    </lineage>
</organism>
<evidence type="ECO:0000313" key="9">
    <source>
        <dbReference type="Proteomes" id="UP001629246"/>
    </source>
</evidence>
<dbReference type="InterPro" id="IPR017938">
    <property type="entry name" value="Riboflavin_synthase-like_b-brl"/>
</dbReference>
<proteinExistence type="predicted"/>
<feature type="domain" description="FAD-binding FR-type" evidence="7">
    <location>
        <begin position="594"/>
        <end position="768"/>
    </location>
</feature>
<feature type="compositionally biased region" description="Basic and acidic residues" evidence="4">
    <location>
        <begin position="247"/>
        <end position="263"/>
    </location>
</feature>
<evidence type="ECO:0000256" key="5">
    <source>
        <dbReference type="SAM" id="Phobius"/>
    </source>
</evidence>
<name>A0ABW9ADY8_9BURK</name>
<dbReference type="CDD" id="cd06200">
    <property type="entry name" value="SiR_like1"/>
    <property type="match status" value="1"/>
</dbReference>
<evidence type="ECO:0000256" key="2">
    <source>
        <dbReference type="ARBA" id="ARBA00022643"/>
    </source>
</evidence>
<dbReference type="Pfam" id="PF00175">
    <property type="entry name" value="NAD_binding_1"/>
    <property type="match status" value="1"/>
</dbReference>
<comment type="caution">
    <text evidence="8">The sequence shown here is derived from an EMBL/GenBank/DDBJ whole genome shotgun (WGS) entry which is preliminary data.</text>
</comment>
<protein>
    <submittedName>
        <fullName evidence="8">Sulfite reductase flavoprotein subunit alpha</fullName>
    </submittedName>
</protein>
<dbReference type="InterPro" id="IPR001709">
    <property type="entry name" value="Flavoprot_Pyr_Nucl_cyt_Rdtase"/>
</dbReference>
<dbReference type="SUPFAM" id="SSF63380">
    <property type="entry name" value="Riboflavin synthase domain-like"/>
    <property type="match status" value="1"/>
</dbReference>
<dbReference type="Gene3D" id="2.40.30.10">
    <property type="entry name" value="Translation factors"/>
    <property type="match status" value="1"/>
</dbReference>
<feature type="transmembrane region" description="Helical" evidence="5">
    <location>
        <begin position="357"/>
        <end position="378"/>
    </location>
</feature>
<dbReference type="InterPro" id="IPR017927">
    <property type="entry name" value="FAD-bd_FR_type"/>
</dbReference>
<dbReference type="InterPro" id="IPR001433">
    <property type="entry name" value="OxRdtase_FAD/NAD-bd"/>
</dbReference>
<dbReference type="EMBL" id="JAQQFM010000008">
    <property type="protein sequence ID" value="MFL9926235.1"/>
    <property type="molecule type" value="Genomic_DNA"/>
</dbReference>
<evidence type="ECO:0000259" key="6">
    <source>
        <dbReference type="PROSITE" id="PS50902"/>
    </source>
</evidence>
<keyword evidence="1" id="KW-0285">Flavoprotein</keyword>
<dbReference type="Pfam" id="PF03929">
    <property type="entry name" value="PepSY_TM"/>
    <property type="match status" value="1"/>
</dbReference>
<dbReference type="InterPro" id="IPR039261">
    <property type="entry name" value="FNR_nucleotide-bd"/>
</dbReference>
<feature type="region of interest" description="Disordered" evidence="4">
    <location>
        <begin position="229"/>
        <end position="263"/>
    </location>
</feature>
<keyword evidence="5" id="KW-1133">Transmembrane helix</keyword>
<dbReference type="InterPro" id="IPR005625">
    <property type="entry name" value="PepSY-ass_TM"/>
</dbReference>
<dbReference type="Pfam" id="PF00258">
    <property type="entry name" value="Flavodoxin_1"/>
    <property type="match status" value="1"/>
</dbReference>
<evidence type="ECO:0000256" key="1">
    <source>
        <dbReference type="ARBA" id="ARBA00022630"/>
    </source>
</evidence>
<feature type="transmembrane region" description="Helical" evidence="5">
    <location>
        <begin position="12"/>
        <end position="33"/>
    </location>
</feature>
<dbReference type="PRINTS" id="PR00369">
    <property type="entry name" value="FLAVODOXIN"/>
</dbReference>
<feature type="domain" description="Flavodoxin-like" evidence="6">
    <location>
        <begin position="423"/>
        <end position="561"/>
    </location>
</feature>
<dbReference type="PANTHER" id="PTHR34219:SF3">
    <property type="entry name" value="BLL7967 PROTEIN"/>
    <property type="match status" value="1"/>
</dbReference>
<accession>A0ABW9ADY8</accession>
<dbReference type="Gene3D" id="3.40.50.360">
    <property type="match status" value="1"/>
</dbReference>
<dbReference type="InterPro" id="IPR001094">
    <property type="entry name" value="Flavdoxin-like"/>
</dbReference>
<dbReference type="InterPro" id="IPR008254">
    <property type="entry name" value="Flavodoxin/NO_synth"/>
</dbReference>
<evidence type="ECO:0000313" key="8">
    <source>
        <dbReference type="EMBL" id="MFL9926235.1"/>
    </source>
</evidence>
<sequence>MFKKIWFQIHWFIGITAGTILMLIGVTGATLAFREELLNVFNPGMMHVAASNQPLLTPQQIIDQVHLSHPERRITSINLSATPGTSPRIIFAPPPSVRRGEARYVNPYTAEVFPAPTAGEFFEVTERLHRWLLLPVEIGKIVLGTLALCLLILALSGLYLRWPRRPLSLQAWFRLDFKLTGRSFLWNLHSIIGTCALIMYVIFTTTGMYWSFDWFKQGVNTLVGEAAPARAAPPAGGRPQGQGNQGGRRDKEKTQEKNAEEEKPLNLDLAWASFLRESGGYDEASLRLPDRSGKTMQVLYLAHGAPHERARSRMVIQLQNGEVKQSERYSDKGLSGKFLAAIYPLHMGTYFGLPGRIIMAIAALILPLFGITGWMLYLDRRRKKRLLRAERAALQETVTAPLRPGKISATGAAAATPQDSSPLLIAFASQAGQAEQLALKTAALMRQAGAEVTLQSLARLNPERLRHHHRILFIVSTFGEGDAPDSARAFAKRMQFESGEALAHVEYAMLALGDRNYVKFCGFGHTLDHWLRNRGAHAAFPMVEVDRMDKAALQVWQHGLSGWIGYRADSADAPHSAAEIASDAFSADLSDDGDAYSAWQLSERLLLNNGSLGQPIFHLELRPEDGHAAQWKSGALVEILPRHAPDRVEALLRRWQLDGEIGVTYAGRPCTLSAALARSVLPVTYHLEGDTRTQAQIVAQALTDSLQALSPRRYSIASIPQDGAVHLLVRQVSHEDGLGLASGWLTEYAPLGGALDLRILPNRSFELACAEHQETEDVADSAAAIFIGNGSGLAGLRSHLRERMRRGEPRNWLLFGERNRRFDYLYQAEIEQWQHSGMLERVDLAFSRDQTERIYVQDKLREAGDAIREWVRDGAVLYVCGSLDGMAAGVDAALEEVLGQSGVEDLIAANRYRRDVY</sequence>
<dbReference type="PANTHER" id="PTHR34219">
    <property type="entry name" value="IRON-REGULATED INNER MEMBRANE PROTEIN-RELATED"/>
    <property type="match status" value="1"/>
</dbReference>
<keyword evidence="5" id="KW-0472">Membrane</keyword>
<gene>
    <name evidence="8" type="ORF">PQR62_18300</name>
</gene>
<feature type="transmembrane region" description="Helical" evidence="5">
    <location>
        <begin position="141"/>
        <end position="162"/>
    </location>
</feature>
<dbReference type="RefSeq" id="WP_408159448.1">
    <property type="nucleotide sequence ID" value="NZ_JAQQFM010000008.1"/>
</dbReference>
<keyword evidence="3" id="KW-0249">Electron transport</keyword>
<keyword evidence="9" id="KW-1185">Reference proteome</keyword>
<keyword evidence="2" id="KW-0288">FMN</keyword>
<keyword evidence="5" id="KW-0812">Transmembrane</keyword>
<keyword evidence="3" id="KW-0813">Transport</keyword>
<evidence type="ECO:0000256" key="3">
    <source>
        <dbReference type="ARBA" id="ARBA00022982"/>
    </source>
</evidence>
<dbReference type="SUPFAM" id="SSF52218">
    <property type="entry name" value="Flavoproteins"/>
    <property type="match status" value="1"/>
</dbReference>
<dbReference type="PROSITE" id="PS50902">
    <property type="entry name" value="FLAVODOXIN_LIKE"/>
    <property type="match status" value="1"/>
</dbReference>
<reference evidence="8 9" key="1">
    <citation type="journal article" date="2024" name="Chem. Sci.">
        <title>Discovery of megapolipeptins by genome mining of a Burkholderiales bacteria collection.</title>
        <authorList>
            <person name="Paulo B.S."/>
            <person name="Recchia M.J.J."/>
            <person name="Lee S."/>
            <person name="Fergusson C.H."/>
            <person name="Romanowski S.B."/>
            <person name="Hernandez A."/>
            <person name="Krull N."/>
            <person name="Liu D.Y."/>
            <person name="Cavanagh H."/>
            <person name="Bos A."/>
            <person name="Gray C.A."/>
            <person name="Murphy B.T."/>
            <person name="Linington R.G."/>
            <person name="Eustaquio A.S."/>
        </authorList>
    </citation>
    <scope>NUCLEOTIDE SEQUENCE [LARGE SCALE GENOMIC DNA]</scope>
    <source>
        <strain evidence="8 9">RL21-008-BIB-A</strain>
    </source>
</reference>
<feature type="transmembrane region" description="Helical" evidence="5">
    <location>
        <begin position="183"/>
        <end position="203"/>
    </location>
</feature>
<dbReference type="PROSITE" id="PS51384">
    <property type="entry name" value="FAD_FR"/>
    <property type="match status" value="1"/>
</dbReference>
<dbReference type="Gene3D" id="3.40.50.80">
    <property type="entry name" value="Nucleotide-binding domain of ferredoxin-NADP reductase (FNR) module"/>
    <property type="match status" value="1"/>
</dbReference>
<dbReference type="SUPFAM" id="SSF52343">
    <property type="entry name" value="Ferredoxin reductase-like, C-terminal NADP-linked domain"/>
    <property type="match status" value="1"/>
</dbReference>
<dbReference type="PRINTS" id="PR00371">
    <property type="entry name" value="FPNCR"/>
</dbReference>
<evidence type="ECO:0000256" key="4">
    <source>
        <dbReference type="SAM" id="MobiDB-lite"/>
    </source>
</evidence>
<dbReference type="Proteomes" id="UP001629246">
    <property type="component" value="Unassembled WGS sequence"/>
</dbReference>
<dbReference type="InterPro" id="IPR029039">
    <property type="entry name" value="Flavoprotein-like_sf"/>
</dbReference>
<evidence type="ECO:0000259" key="7">
    <source>
        <dbReference type="PROSITE" id="PS51384"/>
    </source>
</evidence>